<reference evidence="7 8" key="1">
    <citation type="submission" date="2018-12" db="EMBL/GenBank/DDBJ databases">
        <title>Complete genome sequence of Streptomyces ficellus NRRL8067, the producer of ficellomycin, feldamycin and nojirimycin.</title>
        <authorList>
            <person name="Zhang H."/>
            <person name="Yue R."/>
            <person name="Liu Y."/>
            <person name="Li M."/>
            <person name="Mu H."/>
            <person name="Zhang J."/>
        </authorList>
    </citation>
    <scope>NUCLEOTIDE SEQUENCE [LARGE SCALE GENOMIC DNA]</scope>
    <source>
        <strain evidence="7 8">NRRL 8067</strain>
    </source>
</reference>
<dbReference type="SUPFAM" id="SSF53756">
    <property type="entry name" value="UDP-Glycosyltransferase/glycogen phosphorylase"/>
    <property type="match status" value="1"/>
</dbReference>
<feature type="region of interest" description="Disordered" evidence="4">
    <location>
        <begin position="1"/>
        <end position="24"/>
    </location>
</feature>
<evidence type="ECO:0000313" key="8">
    <source>
        <dbReference type="Proteomes" id="UP000422572"/>
    </source>
</evidence>
<keyword evidence="3 7" id="KW-0808">Transferase</keyword>
<dbReference type="OrthoDB" id="9806887at2"/>
<dbReference type="CDD" id="cd03801">
    <property type="entry name" value="GT4_PimA-like"/>
    <property type="match status" value="1"/>
</dbReference>
<keyword evidence="8" id="KW-1185">Reference proteome</keyword>
<dbReference type="EMBL" id="CP034279">
    <property type="protein sequence ID" value="QGV78003.1"/>
    <property type="molecule type" value="Genomic_DNA"/>
</dbReference>
<dbReference type="Proteomes" id="UP000422572">
    <property type="component" value="Chromosome"/>
</dbReference>
<dbReference type="GO" id="GO:0016757">
    <property type="term" value="F:glycosyltransferase activity"/>
    <property type="evidence" value="ECO:0007669"/>
    <property type="project" value="UniProtKB-KW"/>
</dbReference>
<dbReference type="AlphaFoldDB" id="A0A6I6F217"/>
<sequence>MDDTPPTAGTTAENATAPGSAGTPVTALGQLNRAHVLFLNWRDPSHPQAGGAEAYCYEIARRFARAGAHVTLFAARHPGSPPETVTDGVRIVRAGGTFGVYAAAARHLTRHRHAYDAVIDFQNGIPFFSPLFTPRWTADICVIHHVHQHQFDIRFPWPANVLGRVLEKQLSRRVYRGRPLVVVSPSTREGARRELGFDNPIYIVPNGGPPPAGTHTSRSRTPAITVVSRLVPQKRVDLLVRALPELTRRFPDLHVDICGDGEELAPLRTLADRTGTSGCVDFHGRVTDERRQELLSRAWLTVVPSVAEGWGLTVIEANGVGTPAVAYDVPGLRDAVQHGRNGWLLPAESDLAQGVAGALEDLREPTARERTAERCRAWSAAFSWDRSAERLAAVAAEEMRRVDRHRRSRRRPSDLAVAARFRTSDADAMEHALGSHLRQTDSWSRHGDTFRLLLHGCDEVRAARVLRRLGVDRTPLTLAHRQEILTGQGEGPG</sequence>
<dbReference type="Pfam" id="PF13439">
    <property type="entry name" value="Glyco_transf_4"/>
    <property type="match status" value="1"/>
</dbReference>
<feature type="domain" description="Glycosyl transferase family 1" evidence="5">
    <location>
        <begin position="219"/>
        <end position="371"/>
    </location>
</feature>
<gene>
    <name evidence="7" type="ORF">EIZ62_06860</name>
</gene>
<organism evidence="7 8">
    <name type="scientific">Streptomyces ficellus</name>
    <dbReference type="NCBI Taxonomy" id="1977088"/>
    <lineage>
        <taxon>Bacteria</taxon>
        <taxon>Bacillati</taxon>
        <taxon>Actinomycetota</taxon>
        <taxon>Actinomycetes</taxon>
        <taxon>Kitasatosporales</taxon>
        <taxon>Streptomycetaceae</taxon>
        <taxon>Streptomyces</taxon>
    </lineage>
</organism>
<evidence type="ECO:0000256" key="3">
    <source>
        <dbReference type="ARBA" id="ARBA00022679"/>
    </source>
</evidence>
<proteinExistence type="predicted"/>
<dbReference type="RefSeq" id="WP_156691819.1">
    <property type="nucleotide sequence ID" value="NZ_CP034279.1"/>
</dbReference>
<name>A0A6I6F217_9ACTN</name>
<accession>A0A6I6F217</accession>
<dbReference type="KEGG" id="sfic:EIZ62_06860"/>
<feature type="domain" description="Glycosyltransferase subfamily 4-like N-terminal" evidence="6">
    <location>
        <begin position="50"/>
        <end position="207"/>
    </location>
</feature>
<evidence type="ECO:0000259" key="6">
    <source>
        <dbReference type="Pfam" id="PF13439"/>
    </source>
</evidence>
<evidence type="ECO:0000259" key="5">
    <source>
        <dbReference type="Pfam" id="PF00534"/>
    </source>
</evidence>
<evidence type="ECO:0000256" key="4">
    <source>
        <dbReference type="SAM" id="MobiDB-lite"/>
    </source>
</evidence>
<dbReference type="Gene3D" id="3.40.50.2000">
    <property type="entry name" value="Glycogen Phosphorylase B"/>
    <property type="match status" value="2"/>
</dbReference>
<protein>
    <recommendedName>
        <fullName evidence="1">D-inositol 3-phosphate glycosyltransferase</fullName>
    </recommendedName>
</protein>
<dbReference type="PANTHER" id="PTHR12526:SF618">
    <property type="entry name" value="GLYCOSYLTRANSFERASE, FAMILY 4"/>
    <property type="match status" value="1"/>
</dbReference>
<dbReference type="PANTHER" id="PTHR12526">
    <property type="entry name" value="GLYCOSYLTRANSFERASE"/>
    <property type="match status" value="1"/>
</dbReference>
<keyword evidence="2" id="KW-0328">Glycosyltransferase</keyword>
<evidence type="ECO:0000256" key="2">
    <source>
        <dbReference type="ARBA" id="ARBA00022676"/>
    </source>
</evidence>
<dbReference type="InterPro" id="IPR001296">
    <property type="entry name" value="Glyco_trans_1"/>
</dbReference>
<evidence type="ECO:0000256" key="1">
    <source>
        <dbReference type="ARBA" id="ARBA00021292"/>
    </source>
</evidence>
<evidence type="ECO:0000313" key="7">
    <source>
        <dbReference type="EMBL" id="QGV78003.1"/>
    </source>
</evidence>
<dbReference type="InterPro" id="IPR028098">
    <property type="entry name" value="Glyco_trans_4-like_N"/>
</dbReference>
<dbReference type="Pfam" id="PF00534">
    <property type="entry name" value="Glycos_transf_1"/>
    <property type="match status" value="1"/>
</dbReference>